<feature type="domain" description="Carrier" evidence="6">
    <location>
        <begin position="1779"/>
        <end position="1856"/>
    </location>
</feature>
<dbReference type="SMART" id="SM00827">
    <property type="entry name" value="PKS_AT"/>
    <property type="match status" value="1"/>
</dbReference>
<evidence type="ECO:0000259" key="6">
    <source>
        <dbReference type="PROSITE" id="PS50075"/>
    </source>
</evidence>
<dbReference type="InterPro" id="IPR049551">
    <property type="entry name" value="PKS_DH_C"/>
</dbReference>
<dbReference type="EMBL" id="KQ030548">
    <property type="protein sequence ID" value="KJZ72345.1"/>
    <property type="molecule type" value="Genomic_DNA"/>
</dbReference>
<feature type="region of interest" description="C-terminal hotdog fold" evidence="4">
    <location>
        <begin position="1451"/>
        <end position="1600"/>
    </location>
</feature>
<dbReference type="InterPro" id="IPR030918">
    <property type="entry name" value="PT_fungal_PKS"/>
</dbReference>
<dbReference type="PROSITE" id="PS50075">
    <property type="entry name" value="CARRIER"/>
    <property type="match status" value="2"/>
</dbReference>
<dbReference type="InterPro" id="IPR020806">
    <property type="entry name" value="PKS_PP-bd"/>
</dbReference>
<dbReference type="InterPro" id="IPR020841">
    <property type="entry name" value="PKS_Beta-ketoAc_synthase_dom"/>
</dbReference>
<dbReference type="InterPro" id="IPR009081">
    <property type="entry name" value="PP-bd_ACP"/>
</dbReference>
<feature type="region of interest" description="Disordered" evidence="5">
    <location>
        <begin position="1740"/>
        <end position="1762"/>
    </location>
</feature>
<dbReference type="InterPro" id="IPR036736">
    <property type="entry name" value="ACP-like_sf"/>
</dbReference>
<evidence type="ECO:0000313" key="9">
    <source>
        <dbReference type="EMBL" id="KJZ72345.1"/>
    </source>
</evidence>
<evidence type="ECO:0000259" key="8">
    <source>
        <dbReference type="PROSITE" id="PS52019"/>
    </source>
</evidence>
<dbReference type="Gene3D" id="3.30.70.3290">
    <property type="match status" value="1"/>
</dbReference>
<name>A0A0F7ZMP2_9HYPO</name>
<dbReference type="SMART" id="SM00825">
    <property type="entry name" value="PKS_KS"/>
    <property type="match status" value="1"/>
</dbReference>
<dbReference type="InterPro" id="IPR050091">
    <property type="entry name" value="PKS_NRPS_Biosynth_Enz"/>
</dbReference>
<evidence type="ECO:0008006" key="11">
    <source>
        <dbReference type="Google" id="ProtNLM"/>
    </source>
</evidence>
<dbReference type="InterPro" id="IPR014031">
    <property type="entry name" value="Ketoacyl_synth_C"/>
</dbReference>
<dbReference type="GO" id="GO:0004312">
    <property type="term" value="F:fatty acid synthase activity"/>
    <property type="evidence" value="ECO:0007669"/>
    <property type="project" value="TreeGrafter"/>
</dbReference>
<dbReference type="InterPro" id="IPR029058">
    <property type="entry name" value="AB_hydrolase_fold"/>
</dbReference>
<dbReference type="Proteomes" id="UP000054481">
    <property type="component" value="Unassembled WGS sequence"/>
</dbReference>
<dbReference type="PANTHER" id="PTHR43775">
    <property type="entry name" value="FATTY ACID SYNTHASE"/>
    <property type="match status" value="1"/>
</dbReference>
<dbReference type="GO" id="GO:0044550">
    <property type="term" value="P:secondary metabolite biosynthetic process"/>
    <property type="evidence" value="ECO:0007669"/>
    <property type="project" value="UniProtKB-ARBA"/>
</dbReference>
<dbReference type="FunFam" id="3.10.129.110:FF:000001">
    <property type="entry name" value="Sterigmatocystin biosynthesis polyketide synthase"/>
    <property type="match status" value="1"/>
</dbReference>
<feature type="domain" description="Carrier" evidence="6">
    <location>
        <begin position="1656"/>
        <end position="1733"/>
    </location>
</feature>
<dbReference type="PROSITE" id="PS52004">
    <property type="entry name" value="KS3_2"/>
    <property type="match status" value="1"/>
</dbReference>
<feature type="domain" description="Ketosynthase family 3 (KS3)" evidence="7">
    <location>
        <begin position="380"/>
        <end position="814"/>
    </location>
</feature>
<dbReference type="InterPro" id="IPR006162">
    <property type="entry name" value="Ppantetheine_attach_site"/>
</dbReference>
<dbReference type="CDD" id="cd00833">
    <property type="entry name" value="PKS"/>
    <property type="match status" value="1"/>
</dbReference>
<keyword evidence="1" id="KW-0596">Phosphopantetheine</keyword>
<dbReference type="GO" id="GO:0004315">
    <property type="term" value="F:3-oxoacyl-[acyl-carrier-protein] synthase activity"/>
    <property type="evidence" value="ECO:0007669"/>
    <property type="project" value="InterPro"/>
</dbReference>
<dbReference type="InterPro" id="IPR016035">
    <property type="entry name" value="Acyl_Trfase/lysoPLipase"/>
</dbReference>
<dbReference type="GO" id="GO:0031177">
    <property type="term" value="F:phosphopantetheine binding"/>
    <property type="evidence" value="ECO:0007669"/>
    <property type="project" value="InterPro"/>
</dbReference>
<dbReference type="Gene3D" id="3.40.50.1820">
    <property type="entry name" value="alpha/beta hydrolase"/>
    <property type="match status" value="1"/>
</dbReference>
<dbReference type="InterPro" id="IPR032088">
    <property type="entry name" value="SAT"/>
</dbReference>
<dbReference type="Gene3D" id="3.40.47.10">
    <property type="match status" value="1"/>
</dbReference>
<keyword evidence="10" id="KW-1185">Reference proteome</keyword>
<dbReference type="Pfam" id="PF00975">
    <property type="entry name" value="Thioesterase"/>
    <property type="match status" value="1"/>
</dbReference>
<dbReference type="SUPFAM" id="SSF52151">
    <property type="entry name" value="FabD/lysophospholipase-like"/>
    <property type="match status" value="1"/>
</dbReference>
<organism evidence="9 10">
    <name type="scientific">Hirsutella minnesotensis 3608</name>
    <dbReference type="NCBI Taxonomy" id="1043627"/>
    <lineage>
        <taxon>Eukaryota</taxon>
        <taxon>Fungi</taxon>
        <taxon>Dikarya</taxon>
        <taxon>Ascomycota</taxon>
        <taxon>Pezizomycotina</taxon>
        <taxon>Sordariomycetes</taxon>
        <taxon>Hypocreomycetidae</taxon>
        <taxon>Hypocreales</taxon>
        <taxon>Ophiocordycipitaceae</taxon>
        <taxon>Hirsutella</taxon>
    </lineage>
</organism>
<dbReference type="NCBIfam" id="TIGR04532">
    <property type="entry name" value="PT_fungal_PKS"/>
    <property type="match status" value="1"/>
</dbReference>
<dbReference type="OrthoDB" id="329835at2759"/>
<evidence type="ECO:0000256" key="2">
    <source>
        <dbReference type="ARBA" id="ARBA00022553"/>
    </source>
</evidence>
<keyword evidence="3" id="KW-0808">Transferase</keyword>
<dbReference type="Pfam" id="PF16073">
    <property type="entry name" value="SAT"/>
    <property type="match status" value="1"/>
</dbReference>
<dbReference type="Pfam" id="PF02801">
    <property type="entry name" value="Ketoacyl-synt_C"/>
    <property type="match status" value="1"/>
</dbReference>
<dbReference type="Pfam" id="PF00550">
    <property type="entry name" value="PP-binding"/>
    <property type="match status" value="2"/>
</dbReference>
<dbReference type="Pfam" id="PF14765">
    <property type="entry name" value="PS-DH"/>
    <property type="match status" value="1"/>
</dbReference>
<dbReference type="PROSITE" id="PS00012">
    <property type="entry name" value="PHOSPHOPANTETHEINE"/>
    <property type="match status" value="1"/>
</dbReference>
<proteinExistence type="predicted"/>
<dbReference type="InterPro" id="IPR016036">
    <property type="entry name" value="Malonyl_transacylase_ACP-bd"/>
</dbReference>
<dbReference type="SUPFAM" id="SSF53474">
    <property type="entry name" value="alpha/beta-Hydrolases"/>
    <property type="match status" value="1"/>
</dbReference>
<evidence type="ECO:0000259" key="7">
    <source>
        <dbReference type="PROSITE" id="PS52004"/>
    </source>
</evidence>
<feature type="domain" description="PKS/mFAS DH" evidence="8">
    <location>
        <begin position="1295"/>
        <end position="1600"/>
    </location>
</feature>
<dbReference type="SUPFAM" id="SSF53901">
    <property type="entry name" value="Thiolase-like"/>
    <property type="match status" value="1"/>
</dbReference>
<dbReference type="Gene3D" id="3.10.129.110">
    <property type="entry name" value="Polyketide synthase dehydratase"/>
    <property type="match status" value="1"/>
</dbReference>
<dbReference type="InterPro" id="IPR001227">
    <property type="entry name" value="Ac_transferase_dom_sf"/>
</dbReference>
<dbReference type="PROSITE" id="PS00606">
    <property type="entry name" value="KS3_1"/>
    <property type="match status" value="1"/>
</dbReference>
<dbReference type="FunFam" id="1.10.1200.10:FF:000011">
    <property type="entry name" value="Sterigmatocystin biosynthesis polyketide synthase"/>
    <property type="match status" value="1"/>
</dbReference>
<gene>
    <name evidence="9" type="ORF">HIM_08271</name>
</gene>
<evidence type="ECO:0000256" key="3">
    <source>
        <dbReference type="ARBA" id="ARBA00022679"/>
    </source>
</evidence>
<dbReference type="Pfam" id="PF22621">
    <property type="entry name" value="CurL-like_PKS_C"/>
    <property type="match status" value="1"/>
</dbReference>
<keyword evidence="2" id="KW-0597">Phosphoprotein</keyword>
<dbReference type="SMART" id="SM00823">
    <property type="entry name" value="PKS_PP"/>
    <property type="match status" value="2"/>
</dbReference>
<dbReference type="PROSITE" id="PS52019">
    <property type="entry name" value="PKS_MFAS_DH"/>
    <property type="match status" value="1"/>
</dbReference>
<dbReference type="Gene3D" id="3.40.366.10">
    <property type="entry name" value="Malonyl-Coenzyme A Acyl Carrier Protein, domain 2"/>
    <property type="match status" value="2"/>
</dbReference>
<dbReference type="InterPro" id="IPR042104">
    <property type="entry name" value="PKS_dehydratase_sf"/>
</dbReference>
<dbReference type="InterPro" id="IPR018201">
    <property type="entry name" value="Ketoacyl_synth_AS"/>
</dbReference>
<feature type="active site" description="Proton donor; for dehydratase activity" evidence="4">
    <location>
        <position position="1512"/>
    </location>
</feature>
<dbReference type="Pfam" id="PF00109">
    <property type="entry name" value="ketoacyl-synt"/>
    <property type="match status" value="1"/>
</dbReference>
<dbReference type="GO" id="GO:0006633">
    <property type="term" value="P:fatty acid biosynthetic process"/>
    <property type="evidence" value="ECO:0007669"/>
    <property type="project" value="InterPro"/>
</dbReference>
<reference evidence="9 10" key="1">
    <citation type="journal article" date="2014" name="Genome Biol. Evol.">
        <title>Comparative genomics and transcriptomics analyses reveal divergent lifestyle features of nematode endoparasitic fungus Hirsutella minnesotensis.</title>
        <authorList>
            <person name="Lai Y."/>
            <person name="Liu K."/>
            <person name="Zhang X."/>
            <person name="Zhang X."/>
            <person name="Li K."/>
            <person name="Wang N."/>
            <person name="Shu C."/>
            <person name="Wu Y."/>
            <person name="Wang C."/>
            <person name="Bushley K.E."/>
            <person name="Xiang M."/>
            <person name="Liu X."/>
        </authorList>
    </citation>
    <scope>NUCLEOTIDE SEQUENCE [LARGE SCALE GENOMIC DNA]</scope>
    <source>
        <strain evidence="9 10">3608</strain>
    </source>
</reference>
<accession>A0A0F7ZMP2</accession>
<dbReference type="InterPro" id="IPR049900">
    <property type="entry name" value="PKS_mFAS_DH"/>
</dbReference>
<evidence type="ECO:0000256" key="5">
    <source>
        <dbReference type="SAM" id="MobiDB-lite"/>
    </source>
</evidence>
<evidence type="ECO:0000256" key="4">
    <source>
        <dbReference type="PROSITE-ProRule" id="PRU01363"/>
    </source>
</evidence>
<dbReference type="InterPro" id="IPR016039">
    <property type="entry name" value="Thiolase-like"/>
</dbReference>
<dbReference type="InterPro" id="IPR001031">
    <property type="entry name" value="Thioesterase"/>
</dbReference>
<dbReference type="InterPro" id="IPR014043">
    <property type="entry name" value="Acyl_transferase_dom"/>
</dbReference>
<evidence type="ECO:0000256" key="1">
    <source>
        <dbReference type="ARBA" id="ARBA00022450"/>
    </source>
</evidence>
<dbReference type="Gene3D" id="1.10.1200.10">
    <property type="entry name" value="ACP-like"/>
    <property type="match status" value="2"/>
</dbReference>
<dbReference type="Pfam" id="PF00698">
    <property type="entry name" value="Acyl_transf_1"/>
    <property type="match status" value="1"/>
</dbReference>
<dbReference type="SUPFAM" id="SSF55048">
    <property type="entry name" value="Probable ACP-binding domain of malonyl-CoA ACP transacylase"/>
    <property type="match status" value="1"/>
</dbReference>
<feature type="region of interest" description="N-terminal hotdog fold" evidence="4">
    <location>
        <begin position="1295"/>
        <end position="1425"/>
    </location>
</feature>
<evidence type="ECO:0000313" key="10">
    <source>
        <dbReference type="Proteomes" id="UP000054481"/>
    </source>
</evidence>
<dbReference type="InterPro" id="IPR014030">
    <property type="entry name" value="Ketoacyl_synth_N"/>
</dbReference>
<dbReference type="PANTHER" id="PTHR43775:SF37">
    <property type="entry name" value="SI:DKEY-61P9.11"/>
    <property type="match status" value="1"/>
</dbReference>
<protein>
    <recommendedName>
        <fullName evidence="11">Polyketide synthase</fullName>
    </recommendedName>
</protein>
<feature type="active site" description="Proton acceptor; for dehydratase activity" evidence="4">
    <location>
        <position position="1327"/>
    </location>
</feature>
<dbReference type="SUPFAM" id="SSF47336">
    <property type="entry name" value="ACP-like"/>
    <property type="match status" value="2"/>
</dbReference>
<sequence>MSFHVFGDRLFDAYGFFADFCRERRPGVLATAFIDQAGTALRDEASRAAKSKKVTIPAFKTLRQLNQKHHTSATKHLGVETALICAAQLCHYIDRVEKNPDELSGSREKQFVGFGVGLFAATVAASSASPAVLIPLAVQAVRLAFRVGCHVASTADNICDSGGELGHAESWTYAFTSVNAEKAQMRLAQFHKSNAISIVSRAYVSCVAADYVEISGPPSTLRKLVEQRVFGSEPESCPVYGPFHAAHLHSAVDIDGVFGLSDPTLMELLRSCFLKSPVISSDGAWEARSEATNIFRAAIRSCLTVPSMLQAVLERCTQAVAKSDASKSLVISHGPMLGVAGEFVRSLSKATKLPVVLDTPPLNAPETVPRGIGSHGSVDNAKLAIVGISGRFPDADSHEELWELLCNGTDVHREIPGDRFPRETHVDPTGKATNTTYTPYGCWIRNPGFFDPRFFNMSPREALQTDPMQRMAITTAYEALEMSGYVPNRTPSTRLDRIGTFYGQTSDDWREINAAQEIDTYYITGGIRAFGPGRINYFFGFSGPSLNIDTACSSSGASLQVACSSLLAGECDTAVVGGLSVLSNPDLFSGLSRGRFLSKKGPCATFDDAADGYCRADGCASVVVKRLDDAIADKDNVLGVILGTATNHSADAISITHPHGPTQSALSSAILDDAGVDPLDVDYVEMHGTGTQAGDSTEMVSVTNVFAPADRKRPKDRPLYLGSVKSNIGHGEAASGVTALIKVLKMLQHNAIPPHIGIKKGSIINSTFPKNLSERNVNIAFKMTPFQRKDGKPRRVFVNNFSAAGGNTGLLLEDAPLCAVATPDPRGTHVIAVTGKSKAAMIRNAEKLTVWMARNPETPVSHVAYTTTARRVQYNWRLSVAASSLNEARSAIISKVQSNQFSAAAHQKPSVAFIFTGQGSHYPGMGQELMAHFSVFRQTMREFESVANIHGLPSFISLVDGTEPQPIDPSPVAVQLAICCFEMALVRLWASWGLRPDVVLGHSLGEYAALNAAGVLSASDTIYLVGERARLVVDRCTANTHVMLAVQGSVMPIQEALGETSVTVACINSPQETVLAGEAAAMTIAARRLSNAGFKCTQLRVPFAFHSDQIDPILDELEKTASSLTFSPPKIQIVSPLLGRTLNSGEIDATYIRNHARRTVNFLGGLLSSQNLAAVSENTLWVEIGPHSICTNMVKAAFGTSVVAMPTARRNESVHKILGSSLSVLHSSGIDLDWTELHRDFSQSTRMVDLPSYAFEEKNYWLPYEGDWTLSRTSRSKAVAAIKPPKPKLSTTSVHRITMEKVTGETATVDTETNLSRDDILPSVTGHLCNGAPLCPSSLYADMAMTVSNYAHQLLRPNEQVGLNVAELEVPKALVFDEEVRAHVLQCSVEANASMGYARVAFFTHDGLKRTNHAFCKVYYGDQRAWATEFQRMGYLIKERMEALVLGQVATVSSISRNLAYKLFTSLVDYDRRYQGMEKVFLNSAACEAVANLVFQTTAADGDFFFNPYWIDSCLHLSGFIVNGTDAVDSREQVFVSHGWESLRFIESLDQRTTYQSYTRMQPVQGSKMMEGNVYIFDGDRLVGVASGVKFQSIPRKVLNMVLPPRGTVAASLPIVTPVQVPVARLHEGFTTGLGQRLVKEKSNKIEHVAEGPGTEEAVSVVFDFLNMIASETGCDLEELNDDVAFADVGCDSLMALTITGRIREEMEIDIDSHTFLECPTIGHMKRFLTEFEAQHLRKASEASQASSDLEDDGLSPSVFSSITTPMGSDEGSINCLEGNAATLRDVLRSTVAAEMGIDIGESLAAPDLSALGMDSLMALTISGTLREKAGVDIPSDLFMTNASLHAIEGSLGINESPKRRPFSLPMIPSFTDDKTTMGSRQLTPFPEITEHLPHRRVKSVLLQGNSRTATKTLFMIPDGSGCATSYTEMGRVSEDWSVWGMFSPFLKSPEEYTCGIRGIAFKFIQEMKVRQPVGPYYLAGWSVGGAIAYEMASQLTQGNEQVARLILIDAPSPMINDPLPKDLLSWFAEIGVLGNTVGGTTKTIPDWLLPHFAASATALAEYHPNPIPKAKCPEVMAIWCEDGVCKTPADPRPSPYPTGHALFLLDNRADFGPRGWEQLLDTANFRTRHMPGNHFTMMRGDLAKKATSFIREALSISD</sequence>